<comment type="caution">
    <text evidence="2">The sequence shown here is derived from an EMBL/GenBank/DDBJ whole genome shotgun (WGS) entry which is preliminary data.</text>
</comment>
<reference evidence="2 3" key="1">
    <citation type="journal article" date="2018" name="Sci. Rep.">
        <title>Genome sequence of the cauliflower mushroom Sparassis crispa (Hanabiratake) and its association with beneficial usage.</title>
        <authorList>
            <person name="Kiyama R."/>
            <person name="Furutani Y."/>
            <person name="Kawaguchi K."/>
            <person name="Nakanishi T."/>
        </authorList>
    </citation>
    <scope>NUCLEOTIDE SEQUENCE [LARGE SCALE GENOMIC DNA]</scope>
</reference>
<dbReference type="InterPro" id="IPR045341">
    <property type="entry name" value="DUF6532"/>
</dbReference>
<dbReference type="EMBL" id="BFAD01000010">
    <property type="protein sequence ID" value="GBE86981.1"/>
    <property type="molecule type" value="Genomic_DNA"/>
</dbReference>
<name>A0A401GXQ2_9APHY</name>
<dbReference type="GeneID" id="38783898"/>
<dbReference type="Proteomes" id="UP000287166">
    <property type="component" value="Unassembled WGS sequence"/>
</dbReference>
<sequence length="136" mass="15961">MDDNQFYYKDIENITGFAQHQIIMSVIQEEWFRGKTDLGIFYESHFRLFLLELLALVITLLEFCISEWSDGSFTKGVFDEKNWKPKYDEHLVKVQEWNNLSPEVVKKIRTKMYNHAQCQTGASATDEPEGLSAETR</sequence>
<evidence type="ECO:0000313" key="2">
    <source>
        <dbReference type="EMBL" id="GBE86981.1"/>
    </source>
</evidence>
<dbReference type="AlphaFoldDB" id="A0A401GXQ2"/>
<evidence type="ECO:0000259" key="1">
    <source>
        <dbReference type="Pfam" id="PF20149"/>
    </source>
</evidence>
<gene>
    <name evidence="2" type="ORF">SCP_1002270</name>
</gene>
<dbReference type="RefSeq" id="XP_027617894.1">
    <property type="nucleotide sequence ID" value="XM_027762093.1"/>
</dbReference>
<dbReference type="Pfam" id="PF20149">
    <property type="entry name" value="DUF6532"/>
    <property type="match status" value="1"/>
</dbReference>
<evidence type="ECO:0000313" key="3">
    <source>
        <dbReference type="Proteomes" id="UP000287166"/>
    </source>
</evidence>
<feature type="domain" description="DUF6532" evidence="1">
    <location>
        <begin position="2"/>
        <end position="97"/>
    </location>
</feature>
<accession>A0A401GXQ2</accession>
<keyword evidence="3" id="KW-1185">Reference proteome</keyword>
<dbReference type="InParanoid" id="A0A401GXQ2"/>
<protein>
    <recommendedName>
        <fullName evidence="1">DUF6532 domain-containing protein</fullName>
    </recommendedName>
</protein>
<dbReference type="STRING" id="139825.A0A401GXQ2"/>
<proteinExistence type="predicted"/>
<dbReference type="OrthoDB" id="2751838at2759"/>
<organism evidence="2 3">
    <name type="scientific">Sparassis crispa</name>
    <dbReference type="NCBI Taxonomy" id="139825"/>
    <lineage>
        <taxon>Eukaryota</taxon>
        <taxon>Fungi</taxon>
        <taxon>Dikarya</taxon>
        <taxon>Basidiomycota</taxon>
        <taxon>Agaricomycotina</taxon>
        <taxon>Agaricomycetes</taxon>
        <taxon>Polyporales</taxon>
        <taxon>Sparassidaceae</taxon>
        <taxon>Sparassis</taxon>
    </lineage>
</organism>